<reference evidence="4" key="1">
    <citation type="submission" date="2021-10" db="EMBL/GenBank/DDBJ databases">
        <title>De novo Genome Assembly of Clathrus columnatus (Basidiomycota, Fungi) Using Illumina and Nanopore Sequence Data.</title>
        <authorList>
            <person name="Ogiso-Tanaka E."/>
            <person name="Itagaki H."/>
            <person name="Hosoya T."/>
            <person name="Hosaka K."/>
        </authorList>
    </citation>
    <scope>NUCLEOTIDE SEQUENCE</scope>
    <source>
        <strain evidence="4">MO-923</strain>
    </source>
</reference>
<comment type="caution">
    <text evidence="4">The sequence shown here is derived from an EMBL/GenBank/DDBJ whole genome shotgun (WGS) entry which is preliminary data.</text>
</comment>
<dbReference type="Proteomes" id="UP001050691">
    <property type="component" value="Unassembled WGS sequence"/>
</dbReference>
<accession>A0AAV5ALU0</accession>
<evidence type="ECO:0000313" key="4">
    <source>
        <dbReference type="EMBL" id="GJJ14652.1"/>
    </source>
</evidence>
<dbReference type="AlphaFoldDB" id="A0AAV5ALU0"/>
<sequence>MVHRSPLLTVLEEAADAHPQNLAFKVPILEGERLIRGWRDISYLQTYEKVDTVARYWLKTLKLPPGSVVGLWMAGLTFSDMLHIFGIMRADYVPHLLNSAITNAEVAASFFQETNCGVIIYASQASNSVKNLPEHFVCHPIIDAEEIPENSDVILSYSKSAFDNEEVVMILLTSGSVSGSPKLIRLRRRWFEANSRKRIVQKQKFVIPRVGSFCHASQFYTPLLSANIRHAHQNPELLSTLQAFPAVFFIGSALSKVDMEWCKNNNITLRSAFSATETGGLMVSGEDPSIFRLIKADGCSYGMVPVNSDLDTSPQSPLLELVVFSNSLDCPDRSFCDPIDGNFHTKDLFEEIRPGEYQYRGRWDDIIKLINATKCDTKYIEERVYTLCGDLISTCVVVGSEKPSPALVVEPTSTNINETELIWQLNDRLTSINEGGYPNERITPNHILVVSPGELPRTSIVQFKRNVIRALTEIKFRSQIDALFA</sequence>
<evidence type="ECO:0000256" key="2">
    <source>
        <dbReference type="ARBA" id="ARBA00022598"/>
    </source>
</evidence>
<keyword evidence="5" id="KW-1185">Reference proteome</keyword>
<dbReference type="PANTHER" id="PTHR43201">
    <property type="entry name" value="ACYL-COA SYNTHETASE"/>
    <property type="match status" value="1"/>
</dbReference>
<keyword evidence="2" id="KW-0436">Ligase</keyword>
<dbReference type="PANTHER" id="PTHR43201:SF5">
    <property type="entry name" value="MEDIUM-CHAIN ACYL-COA LIGASE ACSF2, MITOCHONDRIAL"/>
    <property type="match status" value="1"/>
</dbReference>
<dbReference type="Gene3D" id="3.40.50.12780">
    <property type="entry name" value="N-terminal domain of ligase-like"/>
    <property type="match status" value="1"/>
</dbReference>
<dbReference type="InterPro" id="IPR042099">
    <property type="entry name" value="ANL_N_sf"/>
</dbReference>
<evidence type="ECO:0000313" key="5">
    <source>
        <dbReference type="Proteomes" id="UP001050691"/>
    </source>
</evidence>
<dbReference type="Pfam" id="PF23562">
    <property type="entry name" value="AMP-binding_C_3"/>
    <property type="match status" value="1"/>
</dbReference>
<dbReference type="GO" id="GO:0006631">
    <property type="term" value="P:fatty acid metabolic process"/>
    <property type="evidence" value="ECO:0007669"/>
    <property type="project" value="TreeGrafter"/>
</dbReference>
<evidence type="ECO:0000256" key="1">
    <source>
        <dbReference type="ARBA" id="ARBA00006432"/>
    </source>
</evidence>
<dbReference type="InterPro" id="IPR000873">
    <property type="entry name" value="AMP-dep_synth/lig_dom"/>
</dbReference>
<gene>
    <name evidence="4" type="ORF">Clacol_008918</name>
</gene>
<organism evidence="4 5">
    <name type="scientific">Clathrus columnatus</name>
    <dbReference type="NCBI Taxonomy" id="1419009"/>
    <lineage>
        <taxon>Eukaryota</taxon>
        <taxon>Fungi</taxon>
        <taxon>Dikarya</taxon>
        <taxon>Basidiomycota</taxon>
        <taxon>Agaricomycotina</taxon>
        <taxon>Agaricomycetes</taxon>
        <taxon>Phallomycetidae</taxon>
        <taxon>Phallales</taxon>
        <taxon>Clathraceae</taxon>
        <taxon>Clathrus</taxon>
    </lineage>
</organism>
<evidence type="ECO:0000259" key="3">
    <source>
        <dbReference type="Pfam" id="PF00501"/>
    </source>
</evidence>
<dbReference type="Pfam" id="PF00501">
    <property type="entry name" value="AMP-binding"/>
    <property type="match status" value="1"/>
</dbReference>
<dbReference type="GO" id="GO:0031956">
    <property type="term" value="F:medium-chain fatty acid-CoA ligase activity"/>
    <property type="evidence" value="ECO:0007669"/>
    <property type="project" value="TreeGrafter"/>
</dbReference>
<feature type="domain" description="AMP-dependent synthetase/ligase" evidence="3">
    <location>
        <begin position="12"/>
        <end position="184"/>
    </location>
</feature>
<proteinExistence type="inferred from homology"/>
<protein>
    <recommendedName>
        <fullName evidence="3">AMP-dependent synthetase/ligase domain-containing protein</fullName>
    </recommendedName>
</protein>
<dbReference type="SUPFAM" id="SSF56801">
    <property type="entry name" value="Acetyl-CoA synthetase-like"/>
    <property type="match status" value="1"/>
</dbReference>
<dbReference type="EMBL" id="BPWL01000010">
    <property type="protein sequence ID" value="GJJ14652.1"/>
    <property type="molecule type" value="Genomic_DNA"/>
</dbReference>
<name>A0AAV5ALU0_9AGAM</name>
<comment type="similarity">
    <text evidence="1">Belongs to the ATP-dependent AMP-binding enzyme family.</text>
</comment>